<protein>
    <recommendedName>
        <fullName evidence="2">DUF7704 domain-containing protein</fullName>
    </recommendedName>
</protein>
<evidence type="ECO:0000259" key="2">
    <source>
        <dbReference type="Pfam" id="PF24803"/>
    </source>
</evidence>
<dbReference type="OrthoDB" id="5313995at2759"/>
<keyword evidence="1" id="KW-0472">Membrane</keyword>
<feature type="transmembrane region" description="Helical" evidence="1">
    <location>
        <begin position="124"/>
        <end position="146"/>
    </location>
</feature>
<organism evidence="3 4">
    <name type="scientific">Zasmidium cellare ATCC 36951</name>
    <dbReference type="NCBI Taxonomy" id="1080233"/>
    <lineage>
        <taxon>Eukaryota</taxon>
        <taxon>Fungi</taxon>
        <taxon>Dikarya</taxon>
        <taxon>Ascomycota</taxon>
        <taxon>Pezizomycotina</taxon>
        <taxon>Dothideomycetes</taxon>
        <taxon>Dothideomycetidae</taxon>
        <taxon>Mycosphaerellales</taxon>
        <taxon>Mycosphaerellaceae</taxon>
        <taxon>Zasmidium</taxon>
    </lineage>
</organism>
<reference evidence="3" key="1">
    <citation type="journal article" date="2020" name="Stud. Mycol.">
        <title>101 Dothideomycetes genomes: a test case for predicting lifestyles and emergence of pathogens.</title>
        <authorList>
            <person name="Haridas S."/>
            <person name="Albert R."/>
            <person name="Binder M."/>
            <person name="Bloem J."/>
            <person name="Labutti K."/>
            <person name="Salamov A."/>
            <person name="Andreopoulos B."/>
            <person name="Baker S."/>
            <person name="Barry K."/>
            <person name="Bills G."/>
            <person name="Bluhm B."/>
            <person name="Cannon C."/>
            <person name="Castanera R."/>
            <person name="Culley D."/>
            <person name="Daum C."/>
            <person name="Ezra D."/>
            <person name="Gonzalez J."/>
            <person name="Henrissat B."/>
            <person name="Kuo A."/>
            <person name="Liang C."/>
            <person name="Lipzen A."/>
            <person name="Lutzoni F."/>
            <person name="Magnuson J."/>
            <person name="Mondo S."/>
            <person name="Nolan M."/>
            <person name="Ohm R."/>
            <person name="Pangilinan J."/>
            <person name="Park H.-J."/>
            <person name="Ramirez L."/>
            <person name="Alfaro M."/>
            <person name="Sun H."/>
            <person name="Tritt A."/>
            <person name="Yoshinaga Y."/>
            <person name="Zwiers L.-H."/>
            <person name="Turgeon B."/>
            <person name="Goodwin S."/>
            <person name="Spatafora J."/>
            <person name="Crous P."/>
            <person name="Grigoriev I."/>
        </authorList>
    </citation>
    <scope>NUCLEOTIDE SEQUENCE</scope>
    <source>
        <strain evidence="3">ATCC 36951</strain>
    </source>
</reference>
<accession>A0A6A6CN89</accession>
<dbReference type="PANTHER" id="PTHR37019">
    <property type="entry name" value="CHROMOSOME 1, WHOLE GENOME SHOTGUN SEQUENCE"/>
    <property type="match status" value="1"/>
</dbReference>
<dbReference type="AlphaFoldDB" id="A0A6A6CN89"/>
<evidence type="ECO:0000256" key="1">
    <source>
        <dbReference type="SAM" id="Phobius"/>
    </source>
</evidence>
<sequence>MPPKQPTPIPLFYRVAFLIIDPLIAVWGAYMNIFTPQVTVNAFVPSSLSPYQPLQSFLLHQIAGGLLTCAILDVFLLRQTNELWIWRTQQWAQLAYDVVILGSQAYSWGLQGRLSLAVLRVEDYGSFAITALVGLVRTLFLVGAGLKRKGGKLQ</sequence>
<proteinExistence type="predicted"/>
<keyword evidence="1" id="KW-1133">Transmembrane helix</keyword>
<evidence type="ECO:0000313" key="4">
    <source>
        <dbReference type="Proteomes" id="UP000799537"/>
    </source>
</evidence>
<keyword evidence="4" id="KW-1185">Reference proteome</keyword>
<keyword evidence="1" id="KW-0812">Transmembrane</keyword>
<dbReference type="Pfam" id="PF24803">
    <property type="entry name" value="DUF7704"/>
    <property type="match status" value="1"/>
</dbReference>
<gene>
    <name evidence="3" type="ORF">M409DRAFT_22978</name>
</gene>
<dbReference type="InterPro" id="IPR056121">
    <property type="entry name" value="DUF7704"/>
</dbReference>
<evidence type="ECO:0000313" key="3">
    <source>
        <dbReference type="EMBL" id="KAF2166926.1"/>
    </source>
</evidence>
<feature type="domain" description="DUF7704" evidence="2">
    <location>
        <begin position="9"/>
        <end position="145"/>
    </location>
</feature>
<dbReference type="RefSeq" id="XP_033667815.1">
    <property type="nucleotide sequence ID" value="XM_033806577.1"/>
</dbReference>
<name>A0A6A6CN89_ZASCE</name>
<feature type="transmembrane region" description="Helical" evidence="1">
    <location>
        <begin position="54"/>
        <end position="77"/>
    </location>
</feature>
<feature type="transmembrane region" description="Helical" evidence="1">
    <location>
        <begin position="12"/>
        <end position="34"/>
    </location>
</feature>
<dbReference type="PANTHER" id="PTHR37019:SF1">
    <property type="entry name" value="EXPERA DOMAIN-CONTAINING PROTEIN"/>
    <property type="match status" value="1"/>
</dbReference>
<dbReference type="EMBL" id="ML993595">
    <property type="protein sequence ID" value="KAF2166926.1"/>
    <property type="molecule type" value="Genomic_DNA"/>
</dbReference>
<dbReference type="GeneID" id="54559849"/>
<feature type="transmembrane region" description="Helical" evidence="1">
    <location>
        <begin position="98"/>
        <end position="118"/>
    </location>
</feature>
<dbReference type="Proteomes" id="UP000799537">
    <property type="component" value="Unassembled WGS sequence"/>
</dbReference>